<sequence>MAKYQLSKKIKIDSKGVTSKSSSIQSNGQIQTTLPPTLNSSIEPWSRAFNNSSQGLEVQDIAKVFFDRVLDVVKSILGRPDLQLIDLLDLPVVDDSFRFWGVYLSVIVENDTDNVEGVYFGSSLGYKGYHEISGRVAMHKRFSARTYDDLPRDVKSYHYSRACKDNVIPNFRTVSIFEIIRGNTVATIVAEQVLMVYLSTVAWAYPNQLHLFHESRRGIQDLPDFTHIGLNRALPLAQNQHWLPCNKTLHQEWLKETDQEDHCFNCGRPFESLPDERRWKGFFEARRCAACWLYRYKHGEEKHPDLITDARMHEVIPRTPGAENNNPKYKKTAQKPINSLLLGWKGWRKTASKCPACARQPTKKNVRNRWKFTGIDREYTIIEQMDKTADEVDEGAPPDIGADIYAAHISAVYTRKYIVLSSLTFLRSRQTSGFPVADHSL</sequence>
<dbReference type="VEuPathDB" id="FungiDB:FOZG_05708"/>
<accession>A0A2H3TDM3</accession>
<evidence type="ECO:0000313" key="2">
    <source>
        <dbReference type="Proteomes" id="UP000219369"/>
    </source>
</evidence>
<protein>
    <submittedName>
        <fullName evidence="1">Uncharacterized protein</fullName>
    </submittedName>
</protein>
<reference evidence="2" key="1">
    <citation type="submission" date="2016-09" db="EMBL/GenBank/DDBJ databases">
        <authorList>
            <person name="Guldener U."/>
        </authorList>
    </citation>
    <scope>NUCLEOTIDE SEQUENCE [LARGE SCALE GENOMIC DNA]</scope>
    <source>
        <strain evidence="2">V64-1</strain>
    </source>
</reference>
<dbReference type="EMBL" id="FMJY01000004">
    <property type="protein sequence ID" value="SCO83851.1"/>
    <property type="molecule type" value="Genomic_DNA"/>
</dbReference>
<dbReference type="VEuPathDB" id="FungiDB:FOZG_05707"/>
<evidence type="ECO:0000313" key="1">
    <source>
        <dbReference type="EMBL" id="SCO83851.1"/>
    </source>
</evidence>
<gene>
    <name evidence="1" type="ORF">FRV6_07978</name>
</gene>
<dbReference type="AlphaFoldDB" id="A0A2H3TDM3"/>
<dbReference type="Proteomes" id="UP000219369">
    <property type="component" value="Unassembled WGS sequence"/>
</dbReference>
<dbReference type="OrthoDB" id="5103455at2759"/>
<proteinExistence type="predicted"/>
<name>A0A2H3TDM3_FUSOX</name>
<organism evidence="1 2">
    <name type="scientific">Fusarium oxysporum</name>
    <name type="common">Fusarium vascular wilt</name>
    <dbReference type="NCBI Taxonomy" id="5507"/>
    <lineage>
        <taxon>Eukaryota</taxon>
        <taxon>Fungi</taxon>
        <taxon>Dikarya</taxon>
        <taxon>Ascomycota</taxon>
        <taxon>Pezizomycotina</taxon>
        <taxon>Sordariomycetes</taxon>
        <taxon>Hypocreomycetidae</taxon>
        <taxon>Hypocreales</taxon>
        <taxon>Nectriaceae</taxon>
        <taxon>Fusarium</taxon>
        <taxon>Fusarium oxysporum species complex</taxon>
    </lineage>
</organism>